<evidence type="ECO:0000259" key="5">
    <source>
        <dbReference type="PROSITE" id="PS50173"/>
    </source>
</evidence>
<dbReference type="SUPFAM" id="SSF100879">
    <property type="entry name" value="Lesion bypass DNA polymerase (Y-family), little finger domain"/>
    <property type="match status" value="1"/>
</dbReference>
<keyword evidence="4" id="KW-0479">Metal-binding</keyword>
<keyword evidence="4" id="KW-0238">DNA-binding</keyword>
<feature type="binding site" evidence="4">
    <location>
        <position position="12"/>
    </location>
    <ligand>
        <name>Mg(2+)</name>
        <dbReference type="ChEBI" id="CHEBI:18420"/>
    </ligand>
</feature>
<dbReference type="InterPro" id="IPR043502">
    <property type="entry name" value="DNA/RNA_pol_sf"/>
</dbReference>
<dbReference type="CDD" id="cd03586">
    <property type="entry name" value="PolY_Pol_IV_kappa"/>
    <property type="match status" value="1"/>
</dbReference>
<comment type="similarity">
    <text evidence="1 4">Belongs to the DNA polymerase type-Y family.</text>
</comment>
<feature type="site" description="Substrate discrimination" evidence="4">
    <location>
        <position position="17"/>
    </location>
</feature>
<comment type="function">
    <text evidence="4">Poorly processive, error-prone DNA polymerase involved in untargeted mutagenesis. Copies undamaged DNA at stalled replication forks, which arise in vivo from mismatched or misaligned primer ends. These misaligned primers can be extended by PolIV. Exhibits no 3'-5' exonuclease (proofreading) activity. May be involved in translesional synthesis, in conjunction with the beta clamp from PolIII.</text>
</comment>
<dbReference type="InterPro" id="IPR036775">
    <property type="entry name" value="DNA_pol_Y-fam_lit_finger_sf"/>
</dbReference>
<dbReference type="Gene3D" id="3.40.1170.60">
    <property type="match status" value="1"/>
</dbReference>
<dbReference type="NCBIfam" id="NF002677">
    <property type="entry name" value="PRK02406.1"/>
    <property type="match status" value="1"/>
</dbReference>
<keyword evidence="4 6" id="KW-0808">Transferase</keyword>
<evidence type="ECO:0000313" key="6">
    <source>
        <dbReference type="EMBL" id="MCD2423730.1"/>
    </source>
</evidence>
<dbReference type="Pfam" id="PF00817">
    <property type="entry name" value="IMS"/>
    <property type="match status" value="1"/>
</dbReference>
<keyword evidence="4" id="KW-0227">DNA damage</keyword>
<dbReference type="Pfam" id="PF11799">
    <property type="entry name" value="IMS_C"/>
    <property type="match status" value="1"/>
</dbReference>
<sequence>MTDQKSYIVHFDLDSFFVAVEILQNPALKGQAVIVGGSANRGVVSTCSYEARKYGVHSAMPMQRAMRLCPHAVVLRGNHEKYGYYSNLVTEIIASKVPLYQKASIDEFYCDLTGMDRFFGVSQYTRQLREYIIKETNLPISCGLSSAKFISKMATNEAKPNGFLEIPHGKEKAFLWPLGIEKINGVGKQTALRLRKLGLHTIKDIALTPKDLLISQLGKWGEDLWLKSQGMGSGEVEGRWDQKSMSHETTFHENQTDVAFLHKKLIALTERNAYDLRQDNKLTGCITVKIRYSDFETTNRQESMAYTALDDELIEKAKAIFDKFYQKGRPVRLIGVRFSQLADDGMQMDLFNRQDEKLNLYKAVDAIKNRFGKEAVSKAVTRKAPSADKK</sequence>
<dbReference type="Gene3D" id="3.30.1490.100">
    <property type="entry name" value="DNA polymerase, Y-family, little finger domain"/>
    <property type="match status" value="1"/>
</dbReference>
<comment type="catalytic activity">
    <reaction evidence="4">
        <text>DNA(n) + a 2'-deoxyribonucleoside 5'-triphosphate = DNA(n+1) + diphosphate</text>
        <dbReference type="Rhea" id="RHEA:22508"/>
        <dbReference type="Rhea" id="RHEA-COMP:17339"/>
        <dbReference type="Rhea" id="RHEA-COMP:17340"/>
        <dbReference type="ChEBI" id="CHEBI:33019"/>
        <dbReference type="ChEBI" id="CHEBI:61560"/>
        <dbReference type="ChEBI" id="CHEBI:173112"/>
        <dbReference type="EC" id="2.7.7.7"/>
    </reaction>
</comment>
<evidence type="ECO:0000313" key="7">
    <source>
        <dbReference type="Proteomes" id="UP001199816"/>
    </source>
</evidence>
<dbReference type="EMBL" id="JAJNEC010000005">
    <property type="protein sequence ID" value="MCD2423730.1"/>
    <property type="molecule type" value="Genomic_DNA"/>
</dbReference>
<keyword evidence="4" id="KW-0963">Cytoplasm</keyword>
<evidence type="ECO:0000256" key="3">
    <source>
        <dbReference type="ARBA" id="ARBA00022932"/>
    </source>
</evidence>
<dbReference type="InterPro" id="IPR017961">
    <property type="entry name" value="DNA_pol_Y-fam_little_finger"/>
</dbReference>
<keyword evidence="3 4" id="KW-0239">DNA-directed DNA polymerase</keyword>
<comment type="caution">
    <text evidence="6">The sequence shown here is derived from an EMBL/GenBank/DDBJ whole genome shotgun (WGS) entry which is preliminary data.</text>
</comment>
<feature type="domain" description="UmuC" evidence="5">
    <location>
        <begin position="8"/>
        <end position="187"/>
    </location>
</feature>
<dbReference type="InterPro" id="IPR001126">
    <property type="entry name" value="UmuC"/>
</dbReference>
<organism evidence="6 7">
    <name type="scientific">Niabella pedocola</name>
    <dbReference type="NCBI Taxonomy" id="1752077"/>
    <lineage>
        <taxon>Bacteria</taxon>
        <taxon>Pseudomonadati</taxon>
        <taxon>Bacteroidota</taxon>
        <taxon>Chitinophagia</taxon>
        <taxon>Chitinophagales</taxon>
        <taxon>Chitinophagaceae</taxon>
        <taxon>Niabella</taxon>
    </lineage>
</organism>
<evidence type="ECO:0000256" key="2">
    <source>
        <dbReference type="ARBA" id="ARBA00022457"/>
    </source>
</evidence>
<dbReference type="RefSeq" id="WP_231004990.1">
    <property type="nucleotide sequence ID" value="NZ_JAJNEC010000005.1"/>
</dbReference>
<keyword evidence="4" id="KW-0460">Magnesium</keyword>
<name>A0ABS8PS83_9BACT</name>
<protein>
    <recommendedName>
        <fullName evidence="4">DNA polymerase IV</fullName>
        <shortName evidence="4">Pol IV</shortName>
        <ecNumber evidence="4">2.7.7.7</ecNumber>
    </recommendedName>
</protein>
<feature type="active site" evidence="4">
    <location>
        <position position="107"/>
    </location>
</feature>
<comment type="subcellular location">
    <subcellularLocation>
        <location evidence="4">Cytoplasm</location>
    </subcellularLocation>
</comment>
<keyword evidence="7" id="KW-1185">Reference proteome</keyword>
<dbReference type="EC" id="2.7.7.7" evidence="4"/>
<accession>A0ABS8PS83</accession>
<dbReference type="InterPro" id="IPR022880">
    <property type="entry name" value="DNApol_IV"/>
</dbReference>
<dbReference type="HAMAP" id="MF_01113">
    <property type="entry name" value="DNApol_IV"/>
    <property type="match status" value="1"/>
</dbReference>
<proteinExistence type="inferred from homology"/>
<dbReference type="PROSITE" id="PS50173">
    <property type="entry name" value="UMUC"/>
    <property type="match status" value="1"/>
</dbReference>
<keyword evidence="2 4" id="KW-0515">Mutator protein</keyword>
<keyword evidence="4 6" id="KW-0548">Nucleotidyltransferase</keyword>
<evidence type="ECO:0000256" key="1">
    <source>
        <dbReference type="ARBA" id="ARBA00010945"/>
    </source>
</evidence>
<dbReference type="InterPro" id="IPR043128">
    <property type="entry name" value="Rev_trsase/Diguanyl_cyclase"/>
</dbReference>
<gene>
    <name evidence="4 6" type="primary">dinB</name>
    <name evidence="6" type="ORF">LQ567_13220</name>
</gene>
<keyword evidence="4" id="KW-0235">DNA replication</keyword>
<dbReference type="GO" id="GO:0003887">
    <property type="term" value="F:DNA-directed DNA polymerase activity"/>
    <property type="evidence" value="ECO:0007669"/>
    <property type="project" value="UniProtKB-EC"/>
</dbReference>
<dbReference type="PANTHER" id="PTHR11076:SF33">
    <property type="entry name" value="DNA POLYMERASE KAPPA"/>
    <property type="match status" value="1"/>
</dbReference>
<dbReference type="Gene3D" id="3.30.70.270">
    <property type="match status" value="1"/>
</dbReference>
<comment type="cofactor">
    <cofactor evidence="4">
        <name>Mg(2+)</name>
        <dbReference type="ChEBI" id="CHEBI:18420"/>
    </cofactor>
    <text evidence="4">Binds 2 magnesium ions per subunit.</text>
</comment>
<feature type="binding site" evidence="4">
    <location>
        <position position="106"/>
    </location>
    <ligand>
        <name>Mg(2+)</name>
        <dbReference type="ChEBI" id="CHEBI:18420"/>
    </ligand>
</feature>
<dbReference type="InterPro" id="IPR050116">
    <property type="entry name" value="DNA_polymerase-Y"/>
</dbReference>
<keyword evidence="4" id="KW-0234">DNA repair</keyword>
<dbReference type="Gene3D" id="1.10.150.20">
    <property type="entry name" value="5' to 3' exonuclease, C-terminal subdomain"/>
    <property type="match status" value="1"/>
</dbReference>
<dbReference type="SUPFAM" id="SSF56672">
    <property type="entry name" value="DNA/RNA polymerases"/>
    <property type="match status" value="1"/>
</dbReference>
<evidence type="ECO:0000256" key="4">
    <source>
        <dbReference type="HAMAP-Rule" id="MF_01113"/>
    </source>
</evidence>
<dbReference type="Proteomes" id="UP001199816">
    <property type="component" value="Unassembled WGS sequence"/>
</dbReference>
<reference evidence="6 7" key="1">
    <citation type="submission" date="2021-11" db="EMBL/GenBank/DDBJ databases">
        <title>Genomic of Niabella pedocola.</title>
        <authorList>
            <person name="Wu T."/>
        </authorList>
    </citation>
    <scope>NUCLEOTIDE SEQUENCE [LARGE SCALE GENOMIC DNA]</scope>
    <source>
        <strain evidence="6 7">JCM 31011</strain>
    </source>
</reference>
<comment type="subunit">
    <text evidence="4">Monomer.</text>
</comment>
<dbReference type="PANTHER" id="PTHR11076">
    <property type="entry name" value="DNA REPAIR POLYMERASE UMUC / TRANSFERASE FAMILY MEMBER"/>
    <property type="match status" value="1"/>
</dbReference>